<keyword evidence="2" id="KW-1185">Reference proteome</keyword>
<name>A0ACB7IQI3_PLECO</name>
<dbReference type="EMBL" id="WQMT02000008">
    <property type="protein sequence ID" value="KAG9219759.1"/>
    <property type="molecule type" value="Genomic_DNA"/>
</dbReference>
<accession>A0ACB7IQI3</accession>
<comment type="caution">
    <text evidence="1">The sequence shown here is derived from an EMBL/GenBank/DDBJ whole genome shotgun (WGS) entry which is preliminary data.</text>
</comment>
<sequence length="722" mass="81369">MDMDPIPPWLLAAPFVLSFVALMFSSPVIRKAMFVPLAGVVVHIMRIGGGMSGRDYPMACALTSQVVQMFDFLVLTDAHAELRLRDQAAGMPTSLFERAKWVLRLLTSPRLVSWTNEPKDGVIPPRPKDTSRSRFACKQVFYLLCNLLTMNVLNITMSLTPGFSANGPGLAGSGWGWRSVNALQHGAAAWMGISIAHRAWVLALLCTGRWMPSDLPPMFAPLGNAYTLRRFWGRTYHQMLRRTLTSHGTFVTDKLLHLPREAKLTRRYTQLYVAFFVSGALHYWAEYMTIHNFGGGSLRFFLWQAVAIHCEDILISSAGRLGWKQSKMWEVIGYVWVWQWFTWCIPSWVDPLVRIGLIEQGAKVEIIQEMAPLRTTKSTPDIDFGGRGTCQKQALNSMPRLVISADARFRPRLPFLHSTAPHFAEYVLELVFELNITKRDPNIYFPDWMPDCLDRLHNLRVLTLADLAGEWSALSLSLKDSVQTLLSAPRLQTLTILGWEFGDDAQSLIDCPNLETMAITTEEQQGSLLWVPPGVKDLSLTGELYISLCSRHQLIYASSFSVVRHTQCEASVPQLHRWLKGCINNLPFPELLERLEITLEHWHDDPKLTEYETLSRFLAELRDRGAFRHISIAIGITTPEGGEEVDIDEERETNKLKDGFAAILGPGVDVRLSVHAIGIHPPSFNTPNSLPKCTLNVLFTLRFFLSQVIATHCEDITKFAAG</sequence>
<gene>
    <name evidence="1" type="ORF">CCMSSC00406_0008136</name>
</gene>
<reference evidence="1 2" key="1">
    <citation type="journal article" date="2021" name="Appl. Environ. Microbiol.">
        <title>Genetic linkage and physical mapping for an oyster mushroom Pleurotus cornucopiae and QTL analysis for the trait cap color.</title>
        <authorList>
            <person name="Zhang Y."/>
            <person name="Gao W."/>
            <person name="Sonnenberg A."/>
            <person name="Chen Q."/>
            <person name="Zhang J."/>
            <person name="Huang C."/>
        </authorList>
    </citation>
    <scope>NUCLEOTIDE SEQUENCE [LARGE SCALE GENOMIC DNA]</scope>
    <source>
        <strain evidence="1">CCMSSC00406</strain>
    </source>
</reference>
<dbReference type="Proteomes" id="UP000824881">
    <property type="component" value="Unassembled WGS sequence"/>
</dbReference>
<evidence type="ECO:0000313" key="1">
    <source>
        <dbReference type="EMBL" id="KAG9219759.1"/>
    </source>
</evidence>
<protein>
    <submittedName>
        <fullName evidence="1">Uncharacterized protein</fullName>
    </submittedName>
</protein>
<organism evidence="1 2">
    <name type="scientific">Pleurotus cornucopiae</name>
    <name type="common">Cornucopia mushroom</name>
    <dbReference type="NCBI Taxonomy" id="5321"/>
    <lineage>
        <taxon>Eukaryota</taxon>
        <taxon>Fungi</taxon>
        <taxon>Dikarya</taxon>
        <taxon>Basidiomycota</taxon>
        <taxon>Agaricomycotina</taxon>
        <taxon>Agaricomycetes</taxon>
        <taxon>Agaricomycetidae</taxon>
        <taxon>Agaricales</taxon>
        <taxon>Pleurotineae</taxon>
        <taxon>Pleurotaceae</taxon>
        <taxon>Pleurotus</taxon>
    </lineage>
</organism>
<proteinExistence type="predicted"/>
<evidence type="ECO:0000313" key="2">
    <source>
        <dbReference type="Proteomes" id="UP000824881"/>
    </source>
</evidence>